<organism evidence="6 7">
    <name type="scientific">Aquimarina atlantica</name>
    <dbReference type="NCBI Taxonomy" id="1317122"/>
    <lineage>
        <taxon>Bacteria</taxon>
        <taxon>Pseudomonadati</taxon>
        <taxon>Bacteroidota</taxon>
        <taxon>Flavobacteriia</taxon>
        <taxon>Flavobacteriales</taxon>
        <taxon>Flavobacteriaceae</taxon>
        <taxon>Aquimarina</taxon>
    </lineage>
</organism>
<comment type="subcellular location">
    <subcellularLocation>
        <location evidence="1">Membrane</location>
        <topology evidence="1">Multi-pass membrane protein</topology>
    </subcellularLocation>
</comment>
<dbReference type="STRING" id="1317122.ATO12_03400"/>
<reference evidence="6 7" key="1">
    <citation type="submission" date="2014-04" db="EMBL/GenBank/DDBJ databases">
        <title>Aquimarina sp. 22II-S11-z7 Genome Sequencing.</title>
        <authorList>
            <person name="Lai Q."/>
        </authorList>
    </citation>
    <scope>NUCLEOTIDE SEQUENCE [LARGE SCALE GENOMIC DNA]</scope>
    <source>
        <strain evidence="6 7">22II-S11-z7</strain>
    </source>
</reference>
<evidence type="ECO:0000256" key="2">
    <source>
        <dbReference type="ARBA" id="ARBA00022692"/>
    </source>
</evidence>
<dbReference type="InterPro" id="IPR019109">
    <property type="entry name" value="MamF_MmsF"/>
</dbReference>
<keyword evidence="7" id="KW-1185">Reference proteome</keyword>
<comment type="caution">
    <text evidence="6">The sequence shown here is derived from an EMBL/GenBank/DDBJ whole genome shotgun (WGS) entry which is preliminary data.</text>
</comment>
<sequence>MQSDYAKQGKTAAIVSYITIIGTIIAFFMNQENKNQFASFHIRQALGTWISFYLLIALANIFNSLMIHIAFYIFCIVLIVFGLILAIREEQKTVPILGPYFQEWFSFIK</sequence>
<protein>
    <submittedName>
        <fullName evidence="6">Membrane protein</fullName>
    </submittedName>
</protein>
<dbReference type="EMBL" id="AQRA01000001">
    <property type="protein sequence ID" value="EZH75848.1"/>
    <property type="molecule type" value="Genomic_DNA"/>
</dbReference>
<dbReference type="eggNOG" id="COG4818">
    <property type="taxonomic scope" value="Bacteria"/>
</dbReference>
<evidence type="ECO:0000256" key="5">
    <source>
        <dbReference type="SAM" id="Phobius"/>
    </source>
</evidence>
<evidence type="ECO:0000256" key="1">
    <source>
        <dbReference type="ARBA" id="ARBA00004141"/>
    </source>
</evidence>
<keyword evidence="3 5" id="KW-1133">Transmembrane helix</keyword>
<evidence type="ECO:0000256" key="3">
    <source>
        <dbReference type="ARBA" id="ARBA00022989"/>
    </source>
</evidence>
<feature type="transmembrane region" description="Helical" evidence="5">
    <location>
        <begin position="42"/>
        <end position="63"/>
    </location>
</feature>
<evidence type="ECO:0000313" key="6">
    <source>
        <dbReference type="EMBL" id="EZH75848.1"/>
    </source>
</evidence>
<dbReference type="AlphaFoldDB" id="A0A023C1N8"/>
<name>A0A023C1N8_9FLAO</name>
<keyword evidence="2 5" id="KW-0812">Transmembrane</keyword>
<feature type="transmembrane region" description="Helical" evidence="5">
    <location>
        <begin position="12"/>
        <end position="30"/>
    </location>
</feature>
<dbReference type="RefSeq" id="WP_034238611.1">
    <property type="nucleotide sequence ID" value="NZ_AQRA01000001.1"/>
</dbReference>
<evidence type="ECO:0000256" key="4">
    <source>
        <dbReference type="ARBA" id="ARBA00023136"/>
    </source>
</evidence>
<proteinExistence type="predicted"/>
<dbReference type="OrthoDB" id="6400719at2"/>
<keyword evidence="4 5" id="KW-0472">Membrane</keyword>
<dbReference type="Pfam" id="PF09685">
    <property type="entry name" value="MamF_MmsF"/>
    <property type="match status" value="1"/>
</dbReference>
<evidence type="ECO:0000313" key="7">
    <source>
        <dbReference type="Proteomes" id="UP000023541"/>
    </source>
</evidence>
<dbReference type="Proteomes" id="UP000023541">
    <property type="component" value="Unassembled WGS sequence"/>
</dbReference>
<accession>A0A023C1N8</accession>
<gene>
    <name evidence="6" type="ORF">ATO12_03400</name>
</gene>
<feature type="transmembrane region" description="Helical" evidence="5">
    <location>
        <begin position="69"/>
        <end position="87"/>
    </location>
</feature>